<evidence type="ECO:0000313" key="2">
    <source>
        <dbReference type="EMBL" id="KAK5630491.1"/>
    </source>
</evidence>
<evidence type="ECO:0000256" key="1">
    <source>
        <dbReference type="SAM" id="MobiDB-lite"/>
    </source>
</evidence>
<accession>A0AAN7URQ5</accession>
<organism evidence="2 3">
    <name type="scientific">Xylaria bambusicola</name>
    <dbReference type="NCBI Taxonomy" id="326684"/>
    <lineage>
        <taxon>Eukaryota</taxon>
        <taxon>Fungi</taxon>
        <taxon>Dikarya</taxon>
        <taxon>Ascomycota</taxon>
        <taxon>Pezizomycotina</taxon>
        <taxon>Sordariomycetes</taxon>
        <taxon>Xylariomycetidae</taxon>
        <taxon>Xylariales</taxon>
        <taxon>Xylariaceae</taxon>
        <taxon>Xylaria</taxon>
    </lineage>
</organism>
<protein>
    <submittedName>
        <fullName evidence="2">Uncharacterized protein</fullName>
    </submittedName>
</protein>
<keyword evidence="3" id="KW-1185">Reference proteome</keyword>
<feature type="region of interest" description="Disordered" evidence="1">
    <location>
        <begin position="19"/>
        <end position="38"/>
    </location>
</feature>
<reference evidence="2 3" key="1">
    <citation type="submission" date="2023-10" db="EMBL/GenBank/DDBJ databases">
        <title>Draft genome sequence of Xylaria bambusicola isolate GMP-LS, the root and basal stem rot pathogen of sugarcane in Indonesia.</title>
        <authorList>
            <person name="Selvaraj P."/>
            <person name="Muralishankar V."/>
            <person name="Muruganantham S."/>
            <person name="Sp S."/>
            <person name="Haryani S."/>
            <person name="Lau K.J.X."/>
            <person name="Naqvi N.I."/>
        </authorList>
    </citation>
    <scope>NUCLEOTIDE SEQUENCE [LARGE SCALE GENOMIC DNA]</scope>
    <source>
        <strain evidence="2">GMP-LS</strain>
    </source>
</reference>
<proteinExistence type="predicted"/>
<sequence length="196" mass="21649">MLTIHKSQGGNVPHVALWSEKGERIGQSNPGKSKTKAGGDSIIVIEHSQAADENETPGYIMLSNYKVDAICIAALYITETHTSTAWYGDYGYKCGMSWGLSKEEIGAERAVPKCVWLDGDGTNGINSQAMSMHIKDMVANSDRLAQYQENPDTMCKSTPRFSFWGDLLPDSRIPIFDPELEYETDSCTFSDLIIIL</sequence>
<dbReference type="Proteomes" id="UP001305414">
    <property type="component" value="Unassembled WGS sequence"/>
</dbReference>
<name>A0AAN7URQ5_9PEZI</name>
<dbReference type="AlphaFoldDB" id="A0AAN7URQ5"/>
<gene>
    <name evidence="2" type="ORF">RRF57_006206</name>
</gene>
<dbReference type="EMBL" id="JAWHQM010000016">
    <property type="protein sequence ID" value="KAK5630491.1"/>
    <property type="molecule type" value="Genomic_DNA"/>
</dbReference>
<comment type="caution">
    <text evidence="2">The sequence shown here is derived from an EMBL/GenBank/DDBJ whole genome shotgun (WGS) entry which is preliminary data.</text>
</comment>
<evidence type="ECO:0000313" key="3">
    <source>
        <dbReference type="Proteomes" id="UP001305414"/>
    </source>
</evidence>